<gene>
    <name evidence="1" type="ordered locus">Deipr_0359</name>
</gene>
<dbReference type="Proteomes" id="UP000007718">
    <property type="component" value="Chromosome"/>
</dbReference>
<sequence length="157" mass="16746">MTNLPPVCVSAELWAALMGASSPADVVLSDGGLPPDLPVVLPAALQADIIGGVRAPAPIWTFAYEDTDQIVSSPGHRWQVLIRLSPSQPQLLSDLQGSLEVQGFELEKTGTYLLWGVRQDPPQSVEVLLPRGAGFLFLRVSDIQPQAAWAQRPGDAG</sequence>
<keyword evidence="2" id="KW-1185">Reference proteome</keyword>
<dbReference type="STRING" id="693977.Deipr_0359"/>
<evidence type="ECO:0000313" key="1">
    <source>
        <dbReference type="EMBL" id="ADY25529.1"/>
    </source>
</evidence>
<dbReference type="KEGG" id="dpt:Deipr_0359"/>
<dbReference type="AlphaFoldDB" id="F0RJQ3"/>
<dbReference type="EMBL" id="CP002536">
    <property type="protein sequence ID" value="ADY25529.1"/>
    <property type="molecule type" value="Genomic_DNA"/>
</dbReference>
<reference evidence="2" key="1">
    <citation type="submission" date="2011-02" db="EMBL/GenBank/DDBJ databases">
        <title>The complete sequence of chromosome of Deinococcus proteolyticus DSM 20540.</title>
        <authorList>
            <consortium name="US DOE Joint Genome Institute (JGI-PGF)"/>
            <person name="Lucas S."/>
            <person name="Copeland A."/>
            <person name="Lapidus A."/>
            <person name="Bruce D."/>
            <person name="Goodwin L."/>
            <person name="Pitluck S."/>
            <person name="Kyrpides N."/>
            <person name="Mavromatis K."/>
            <person name="Pagani I."/>
            <person name="Ivanova N."/>
            <person name="Ovchinnikova G."/>
            <person name="Zeytun A."/>
            <person name="Detter J.C."/>
            <person name="Han C."/>
            <person name="Land M."/>
            <person name="Hauser L."/>
            <person name="Markowitz V."/>
            <person name="Cheng J.-F."/>
            <person name="Hugenholtz P."/>
            <person name="Woyke T."/>
            <person name="Wu D."/>
            <person name="Pukall R."/>
            <person name="Steenblock K."/>
            <person name="Brambilla E."/>
            <person name="Klenk H.-P."/>
            <person name="Eisen J.A."/>
        </authorList>
    </citation>
    <scope>NUCLEOTIDE SEQUENCE [LARGE SCALE GENOMIC DNA]</scope>
    <source>
        <strain evidence="2">ATCC 35074 / DSM 20540 / JCM 6276 / NBRC 101906 / NCIMB 13154 / VKM Ac-1939 / CCM 2703 / MRP</strain>
    </source>
</reference>
<accession>F0RJQ3</accession>
<name>F0RJQ3_DEIPM</name>
<organism evidence="1 2">
    <name type="scientific">Deinococcus proteolyticus (strain ATCC 35074 / DSM 20540 / JCM 6276 / NBRC 101906 / NCIMB 13154 / VKM Ac-1939 / CCM 2703 / MRP)</name>
    <dbReference type="NCBI Taxonomy" id="693977"/>
    <lineage>
        <taxon>Bacteria</taxon>
        <taxon>Thermotogati</taxon>
        <taxon>Deinococcota</taxon>
        <taxon>Deinococci</taxon>
        <taxon>Deinococcales</taxon>
        <taxon>Deinococcaceae</taxon>
        <taxon>Deinococcus</taxon>
    </lineage>
</organism>
<dbReference type="RefSeq" id="WP_013614138.1">
    <property type="nucleotide sequence ID" value="NC_015161.1"/>
</dbReference>
<protein>
    <submittedName>
        <fullName evidence="1">Uncharacterized protein</fullName>
    </submittedName>
</protein>
<reference evidence="1 2" key="2">
    <citation type="journal article" date="2012" name="Stand. Genomic Sci.">
        <title>Complete genome sequence of the orange-red pigmented, radioresistant Deinococcus proteolyticus type strain (MRP(T)).</title>
        <authorList>
            <person name="Copeland A."/>
            <person name="Zeytun A."/>
            <person name="Yassawong M."/>
            <person name="Nolan M."/>
            <person name="Lucas S."/>
            <person name="Hammon N."/>
            <person name="Deshpande S."/>
            <person name="Cheng J.F."/>
            <person name="Han C."/>
            <person name="Tapia R."/>
            <person name="Goodwin L.A."/>
            <person name="Pitluck S."/>
            <person name="Mavromatis K."/>
            <person name="Liolios K."/>
            <person name="Pagani I."/>
            <person name="Ivanova N."/>
            <person name="Mikhailova N."/>
            <person name="Pati A."/>
            <person name="Chen A."/>
            <person name="Palaniappan K."/>
            <person name="Land M."/>
            <person name="Hauser L."/>
            <person name="Jeffries C.D."/>
            <person name="Brambilla E.M."/>
            <person name="Rohde M."/>
            <person name="Sikorski J."/>
            <person name="Pukall R."/>
            <person name="Goker M."/>
            <person name="Detter J.C."/>
            <person name="Woyke T."/>
            <person name="Bristow J."/>
            <person name="Eisen J.A."/>
            <person name="Markowitz V."/>
            <person name="Hugenholtz P."/>
            <person name="Kyrpides N.C."/>
            <person name="Klenk H.P."/>
            <person name="Lapidus A."/>
        </authorList>
    </citation>
    <scope>NUCLEOTIDE SEQUENCE [LARGE SCALE GENOMIC DNA]</scope>
    <source>
        <strain evidence="2">ATCC 35074 / DSM 20540 / JCM 6276 / NBRC 101906 / NCIMB 13154 / VKM Ac-1939 / CCM 2703 / MRP</strain>
    </source>
</reference>
<evidence type="ECO:0000313" key="2">
    <source>
        <dbReference type="Proteomes" id="UP000007718"/>
    </source>
</evidence>
<dbReference type="HOGENOM" id="CLU_1675029_0_0_0"/>
<proteinExistence type="predicted"/>